<dbReference type="SMART" id="SM01130">
    <property type="entry name" value="DHDPS"/>
    <property type="match status" value="1"/>
</dbReference>
<dbReference type="EMBL" id="QROS01000015">
    <property type="protein sequence ID" value="RHL43786.1"/>
    <property type="molecule type" value="Genomic_DNA"/>
</dbReference>
<accession>A0A174I092</accession>
<evidence type="ECO:0000313" key="14">
    <source>
        <dbReference type="Proteomes" id="UP000265828"/>
    </source>
</evidence>
<dbReference type="AlphaFoldDB" id="A0A174I092"/>
<feature type="binding site" evidence="5">
    <location>
        <position position="209"/>
    </location>
    <ligand>
        <name>pyruvate</name>
        <dbReference type="ChEBI" id="CHEBI:15361"/>
    </ligand>
</feature>
<evidence type="ECO:0000313" key="12">
    <source>
        <dbReference type="Proteomes" id="UP000261105"/>
    </source>
</evidence>
<feature type="active site" description="Schiff-base intermediate with substrate" evidence="4">
    <location>
        <position position="167"/>
    </location>
</feature>
<evidence type="ECO:0000313" key="15">
    <source>
        <dbReference type="Proteomes" id="UP000285897"/>
    </source>
</evidence>
<comment type="similarity">
    <text evidence="1 3">Belongs to the DapA family.</text>
</comment>
<feature type="binding site" evidence="5">
    <location>
        <position position="48"/>
    </location>
    <ligand>
        <name>pyruvate</name>
        <dbReference type="ChEBI" id="CHEBI:15361"/>
    </ligand>
</feature>
<evidence type="ECO:0000313" key="11">
    <source>
        <dbReference type="Proteomes" id="UP000095409"/>
    </source>
</evidence>
<evidence type="ECO:0000256" key="4">
    <source>
        <dbReference type="PIRSR" id="PIRSR001365-1"/>
    </source>
</evidence>
<organism evidence="6 11">
    <name type="scientific">Blautia obeum</name>
    <dbReference type="NCBI Taxonomy" id="40520"/>
    <lineage>
        <taxon>Bacteria</taxon>
        <taxon>Bacillati</taxon>
        <taxon>Bacillota</taxon>
        <taxon>Clostridia</taxon>
        <taxon>Lachnospirales</taxon>
        <taxon>Lachnospiraceae</taxon>
        <taxon>Blautia</taxon>
    </lineage>
</organism>
<dbReference type="Proteomes" id="UP000265828">
    <property type="component" value="Unassembled WGS sequence"/>
</dbReference>
<evidence type="ECO:0000313" key="10">
    <source>
        <dbReference type="EMBL" id="RHL43786.1"/>
    </source>
</evidence>
<dbReference type="EC" id="4.3.3.7" evidence="6"/>
<proteinExistence type="inferred from homology"/>
<dbReference type="GeneID" id="79802607"/>
<reference evidence="12 13" key="2">
    <citation type="submission" date="2018-08" db="EMBL/GenBank/DDBJ databases">
        <title>A genome reference for cultivated species of the human gut microbiota.</title>
        <authorList>
            <person name="Zou Y."/>
            <person name="Xue W."/>
            <person name="Luo G."/>
        </authorList>
    </citation>
    <scope>NUCLEOTIDE SEQUENCE [LARGE SCALE GENOMIC DNA]</scope>
    <source>
        <strain evidence="8 14">AF14-23</strain>
        <strain evidence="10 15">AF37-6AC</strain>
        <strain evidence="9 13">AM37-4AC</strain>
        <strain evidence="7 12">OM03-6</strain>
    </source>
</reference>
<dbReference type="PANTHER" id="PTHR12128">
    <property type="entry name" value="DIHYDRODIPICOLINATE SYNTHASE"/>
    <property type="match status" value="1"/>
</dbReference>
<dbReference type="GO" id="GO:0008840">
    <property type="term" value="F:4-hydroxy-tetrahydrodipicolinate synthase activity"/>
    <property type="evidence" value="ECO:0007669"/>
    <property type="project" value="UniProtKB-EC"/>
</dbReference>
<feature type="active site" description="Proton donor/acceptor" evidence="4">
    <location>
        <position position="140"/>
    </location>
</feature>
<evidence type="ECO:0000313" key="13">
    <source>
        <dbReference type="Proteomes" id="UP000265808"/>
    </source>
</evidence>
<evidence type="ECO:0000256" key="2">
    <source>
        <dbReference type="ARBA" id="ARBA00023239"/>
    </source>
</evidence>
<evidence type="ECO:0000313" key="9">
    <source>
        <dbReference type="EMBL" id="RHC02741.1"/>
    </source>
</evidence>
<dbReference type="InterPro" id="IPR002220">
    <property type="entry name" value="DapA-like"/>
</dbReference>
<evidence type="ECO:0000313" key="6">
    <source>
        <dbReference type="EMBL" id="CUO79891.1"/>
    </source>
</evidence>
<dbReference type="InterPro" id="IPR013785">
    <property type="entry name" value="Aldolase_TIM"/>
</dbReference>
<dbReference type="EMBL" id="QRZI01000010">
    <property type="protein sequence ID" value="RGV62046.1"/>
    <property type="molecule type" value="Genomic_DNA"/>
</dbReference>
<dbReference type="PRINTS" id="PR00146">
    <property type="entry name" value="DHPICSNTHASE"/>
</dbReference>
<dbReference type="EMBL" id="CYZD01000027">
    <property type="protein sequence ID" value="CUO79891.1"/>
    <property type="molecule type" value="Genomic_DNA"/>
</dbReference>
<protein>
    <submittedName>
        <fullName evidence="6 7">Dihydrodipicolinate synthase</fullName>
        <ecNumber evidence="6">4.3.3.7</ecNumber>
    </submittedName>
</protein>
<evidence type="ECO:0000313" key="8">
    <source>
        <dbReference type="EMBL" id="RGV62046.1"/>
    </source>
</evidence>
<dbReference type="PIRSF" id="PIRSF001365">
    <property type="entry name" value="DHDPS"/>
    <property type="match status" value="1"/>
</dbReference>
<dbReference type="CDD" id="cd00408">
    <property type="entry name" value="DHDPS-like"/>
    <property type="match status" value="1"/>
</dbReference>
<keyword evidence="2 3" id="KW-0456">Lyase</keyword>
<evidence type="ECO:0000256" key="5">
    <source>
        <dbReference type="PIRSR" id="PIRSR001365-2"/>
    </source>
</evidence>
<reference evidence="6 11" key="1">
    <citation type="submission" date="2015-09" db="EMBL/GenBank/DDBJ databases">
        <authorList>
            <consortium name="Pathogen Informatics"/>
        </authorList>
    </citation>
    <scope>NUCLEOTIDE SEQUENCE [LARGE SCALE GENOMIC DNA]</scope>
    <source>
        <strain evidence="6 11">2789STDY5608837</strain>
    </source>
</reference>
<dbReference type="SUPFAM" id="SSF51569">
    <property type="entry name" value="Aldolase"/>
    <property type="match status" value="1"/>
</dbReference>
<sequence length="293" mass="32488">MSVKYEGIIPPIVTPFTASGEIDEEKIRREMEICLDAGADGISVGGSTGEGPTLRDEELTQLIKIAREYVKEGSDKTVVCGIMRTCTRDAVRAGKTAKEAGADAIMVTPTAYNVLVPNAEGMFDFYNTISEEVQLPTIIYNVIPQNTIYPDLFHRLLNETEYIMGIKQSVGGIQALYADLMEIEGKGRVYAATDDMIYSCFDLGAKGAISAILSVFPKESVEMWKCAQTGDHLRGLEIQQSLYKKWQVLGGNQFPIKMKYALKCLGRDCGYCRSPITYLPEEEKKAIRETFTK</sequence>
<dbReference type="Pfam" id="PF00701">
    <property type="entry name" value="DHDPS"/>
    <property type="match status" value="1"/>
</dbReference>
<gene>
    <name evidence="6" type="primary">dapA_3</name>
    <name evidence="10" type="ORF">DW021_14970</name>
    <name evidence="9" type="ORF">DW859_15990</name>
    <name evidence="8" type="ORF">DWW07_13215</name>
    <name evidence="7" type="ORF">DXB38_14330</name>
    <name evidence="6" type="ORF">ERS852394_03052</name>
</gene>
<dbReference type="EMBL" id="QSUZ01000026">
    <property type="protein sequence ID" value="RGN85069.1"/>
    <property type="molecule type" value="Genomic_DNA"/>
</dbReference>
<evidence type="ECO:0000256" key="3">
    <source>
        <dbReference type="PIRNR" id="PIRNR001365"/>
    </source>
</evidence>
<dbReference type="Proteomes" id="UP000265808">
    <property type="component" value="Unassembled WGS sequence"/>
</dbReference>
<dbReference type="Proteomes" id="UP000261105">
    <property type="component" value="Unassembled WGS sequence"/>
</dbReference>
<dbReference type="PANTHER" id="PTHR12128:SF66">
    <property type="entry name" value="4-HYDROXY-2-OXOGLUTARATE ALDOLASE, MITOCHONDRIAL"/>
    <property type="match status" value="1"/>
</dbReference>
<name>A0A174I092_9FIRM</name>
<dbReference type="Proteomes" id="UP000285897">
    <property type="component" value="Unassembled WGS sequence"/>
</dbReference>
<evidence type="ECO:0000313" key="7">
    <source>
        <dbReference type="EMBL" id="RGN85069.1"/>
    </source>
</evidence>
<dbReference type="Gene3D" id="3.20.20.70">
    <property type="entry name" value="Aldolase class I"/>
    <property type="match status" value="1"/>
</dbReference>
<dbReference type="EMBL" id="QSHL01000017">
    <property type="protein sequence ID" value="RHC02741.1"/>
    <property type="molecule type" value="Genomic_DNA"/>
</dbReference>
<dbReference type="RefSeq" id="WP_005424001.1">
    <property type="nucleotide sequence ID" value="NZ_CYZD01000027.1"/>
</dbReference>
<evidence type="ECO:0000256" key="1">
    <source>
        <dbReference type="ARBA" id="ARBA00007592"/>
    </source>
</evidence>
<dbReference type="Proteomes" id="UP000095409">
    <property type="component" value="Unassembled WGS sequence"/>
</dbReference>